<evidence type="ECO:0000256" key="6">
    <source>
        <dbReference type="ARBA" id="ARBA00060658"/>
    </source>
</evidence>
<evidence type="ECO:0000256" key="9">
    <source>
        <dbReference type="PIRSR" id="PIRSR004692-2"/>
    </source>
</evidence>
<feature type="domain" description="CBS" evidence="12">
    <location>
        <begin position="283"/>
        <end position="334"/>
    </location>
</feature>
<dbReference type="GO" id="GO:0005975">
    <property type="term" value="P:carbohydrate metabolic process"/>
    <property type="evidence" value="ECO:0007669"/>
    <property type="project" value="InterPro"/>
</dbReference>
<comment type="similarity">
    <text evidence="2 8">Belongs to the SIS family. GutQ/KpsF subfamily.</text>
</comment>
<dbReference type="InterPro" id="IPR035474">
    <property type="entry name" value="SIS_Kpsf"/>
</dbReference>
<dbReference type="InterPro" id="IPR050986">
    <property type="entry name" value="GutQ/KpsF_isomerases"/>
</dbReference>
<dbReference type="PIRSF" id="PIRSF004692">
    <property type="entry name" value="KdsD_KpsF"/>
    <property type="match status" value="1"/>
</dbReference>
<dbReference type="SMART" id="SM00116">
    <property type="entry name" value="CBS"/>
    <property type="match status" value="2"/>
</dbReference>
<dbReference type="PANTHER" id="PTHR42745:SF1">
    <property type="entry name" value="ARABINOSE 5-PHOSPHATE ISOMERASE KDSD"/>
    <property type="match status" value="1"/>
</dbReference>
<dbReference type="Gene3D" id="3.40.50.10490">
    <property type="entry name" value="Glucose-6-phosphate isomerase like protein, domain 1"/>
    <property type="match status" value="1"/>
</dbReference>
<dbReference type="GO" id="GO:1901135">
    <property type="term" value="P:carbohydrate derivative metabolic process"/>
    <property type="evidence" value="ECO:0007669"/>
    <property type="project" value="InterPro"/>
</dbReference>
<evidence type="ECO:0000256" key="4">
    <source>
        <dbReference type="ARBA" id="ARBA00023122"/>
    </source>
</evidence>
<dbReference type="PANTHER" id="PTHR42745">
    <property type="match status" value="1"/>
</dbReference>
<accession>A0A840RLJ8</accession>
<comment type="pathway">
    <text evidence="6">Carbohydrate biosynthesis; 3-deoxy-D-manno-octulosonate biosynthesis; 3-deoxy-D-manno-octulosonate from D-ribulose 5-phosphate: step 1/3.</text>
</comment>
<keyword evidence="15" id="KW-1185">Reference proteome</keyword>
<dbReference type="SUPFAM" id="SSF53697">
    <property type="entry name" value="SIS domain"/>
    <property type="match status" value="1"/>
</dbReference>
<dbReference type="Pfam" id="PF00571">
    <property type="entry name" value="CBS"/>
    <property type="match status" value="2"/>
</dbReference>
<keyword evidence="4 11" id="KW-0129">CBS domain</keyword>
<keyword evidence="5 14" id="KW-0413">Isomerase</keyword>
<dbReference type="Gene3D" id="3.10.580.10">
    <property type="entry name" value="CBS-domain"/>
    <property type="match status" value="1"/>
</dbReference>
<dbReference type="GO" id="GO:0046872">
    <property type="term" value="F:metal ion binding"/>
    <property type="evidence" value="ECO:0007669"/>
    <property type="project" value="UniProtKB-KW"/>
</dbReference>
<name>A0A840RLJ8_9NEIS</name>
<dbReference type="PROSITE" id="PS51464">
    <property type="entry name" value="SIS"/>
    <property type="match status" value="1"/>
</dbReference>
<feature type="site" description="Catalytically relevant" evidence="10">
    <location>
        <position position="158"/>
    </location>
</feature>
<evidence type="ECO:0000256" key="5">
    <source>
        <dbReference type="ARBA" id="ARBA00023235"/>
    </source>
</evidence>
<protein>
    <recommendedName>
        <fullName evidence="7">Arabinose 5-phosphate isomerase KdsD</fullName>
    </recommendedName>
</protein>
<gene>
    <name evidence="14" type="ORF">HNQ50_003826</name>
</gene>
<feature type="domain" description="SIS" evidence="13">
    <location>
        <begin position="47"/>
        <end position="190"/>
    </location>
</feature>
<dbReference type="FunFam" id="3.40.50.10490:FF:000011">
    <property type="entry name" value="Arabinose 5-phosphate isomerase"/>
    <property type="match status" value="1"/>
</dbReference>
<feature type="site" description="Catalytically relevant" evidence="10">
    <location>
        <position position="199"/>
    </location>
</feature>
<dbReference type="AlphaFoldDB" id="A0A840RLJ8"/>
<feature type="binding site" evidence="9">
    <location>
        <position position="88"/>
    </location>
    <ligand>
        <name>Zn(2+)</name>
        <dbReference type="ChEBI" id="CHEBI:29105"/>
    </ligand>
</feature>
<evidence type="ECO:0000256" key="3">
    <source>
        <dbReference type="ARBA" id="ARBA00022737"/>
    </source>
</evidence>
<dbReference type="Proteomes" id="UP000543030">
    <property type="component" value="Unassembled WGS sequence"/>
</dbReference>
<evidence type="ECO:0000259" key="12">
    <source>
        <dbReference type="PROSITE" id="PS51371"/>
    </source>
</evidence>
<dbReference type="Pfam" id="PF01380">
    <property type="entry name" value="SIS"/>
    <property type="match status" value="1"/>
</dbReference>
<dbReference type="InterPro" id="IPR046348">
    <property type="entry name" value="SIS_dom_sf"/>
</dbReference>
<dbReference type="InterPro" id="IPR001347">
    <property type="entry name" value="SIS_dom"/>
</dbReference>
<feature type="site" description="Catalytically relevant" evidence="10">
    <location>
        <position position="65"/>
    </location>
</feature>
<evidence type="ECO:0000313" key="14">
    <source>
        <dbReference type="EMBL" id="MBB5193072.1"/>
    </source>
</evidence>
<evidence type="ECO:0000256" key="1">
    <source>
        <dbReference type="ARBA" id="ARBA00004756"/>
    </source>
</evidence>
<dbReference type="FunFam" id="3.10.580.10:FF:000007">
    <property type="entry name" value="Arabinose 5-phosphate isomerase"/>
    <property type="match status" value="1"/>
</dbReference>
<dbReference type="InterPro" id="IPR004800">
    <property type="entry name" value="KdsD/KpsF-type"/>
</dbReference>
<reference evidence="14 15" key="1">
    <citation type="submission" date="2020-08" db="EMBL/GenBank/DDBJ databases">
        <title>Genomic Encyclopedia of Type Strains, Phase IV (KMG-IV): sequencing the most valuable type-strain genomes for metagenomic binning, comparative biology and taxonomic classification.</title>
        <authorList>
            <person name="Goeker M."/>
        </authorList>
    </citation>
    <scope>NUCLEOTIDE SEQUENCE [LARGE SCALE GENOMIC DNA]</scope>
    <source>
        <strain evidence="14 15">DSM 18233</strain>
    </source>
</reference>
<dbReference type="GO" id="GO:0019146">
    <property type="term" value="F:arabinose-5-phosphate isomerase activity"/>
    <property type="evidence" value="ECO:0007669"/>
    <property type="project" value="UniProtKB-ARBA"/>
</dbReference>
<organism evidence="14 15">
    <name type="scientific">Silvimonas terrae</name>
    <dbReference type="NCBI Taxonomy" id="300266"/>
    <lineage>
        <taxon>Bacteria</taxon>
        <taxon>Pseudomonadati</taxon>
        <taxon>Pseudomonadota</taxon>
        <taxon>Betaproteobacteria</taxon>
        <taxon>Neisseriales</taxon>
        <taxon>Chitinibacteraceae</taxon>
        <taxon>Silvimonas</taxon>
    </lineage>
</organism>
<comment type="caution">
    <text evidence="14">The sequence shown here is derived from an EMBL/GenBank/DDBJ whole genome shotgun (WGS) entry which is preliminary data.</text>
</comment>
<evidence type="ECO:0000256" key="2">
    <source>
        <dbReference type="ARBA" id="ARBA00008165"/>
    </source>
</evidence>
<comment type="pathway">
    <text evidence="1">Bacterial outer membrane biogenesis; lipopolysaccharide biosynthesis.</text>
</comment>
<sequence>MPGLLYLFSMTSRDTTRFLDRARHVLSIEATAIENIAQRLDAPFSEACALMLACTGRIVVTGMGKSGHVARKIAATMSSTGSPALFLHPAEAAHGDLGMITPQDVVLALSYSGESDELLTILPSLKRIGVPLIAMTGNSKSTLAREAHVWLDSAVEQEACPLNLAPTASTTVALALGDALAVAMLEERDFSAEDFAHSHPGGSLGRRLLIRVSDVMRQGDDLPTVHLDTPLRDALMEISRKGLGMTAVMDQNNALAGIFTDGDLRRALDRGVDVHHTRVLEVMTPNPITIEAGKLAAEAVRIMEERRIGALLVTEGGKLAGALNMHDLLRARVV</sequence>
<dbReference type="NCBIfam" id="TIGR00393">
    <property type="entry name" value="kpsF"/>
    <property type="match status" value="1"/>
</dbReference>
<feature type="site" description="Catalytically relevant" evidence="10">
    <location>
        <position position="117"/>
    </location>
</feature>
<dbReference type="GO" id="GO:0097367">
    <property type="term" value="F:carbohydrate derivative binding"/>
    <property type="evidence" value="ECO:0007669"/>
    <property type="project" value="InterPro"/>
</dbReference>
<evidence type="ECO:0000256" key="11">
    <source>
        <dbReference type="PROSITE-ProRule" id="PRU00703"/>
    </source>
</evidence>
<evidence type="ECO:0000256" key="10">
    <source>
        <dbReference type="PIRSR" id="PIRSR004692-3"/>
    </source>
</evidence>
<keyword evidence="9" id="KW-0479">Metal-binding</keyword>
<evidence type="ECO:0000313" key="15">
    <source>
        <dbReference type="Proteomes" id="UP000543030"/>
    </source>
</evidence>
<evidence type="ECO:0000256" key="7">
    <source>
        <dbReference type="ARBA" id="ARBA00071659"/>
    </source>
</evidence>
<dbReference type="EMBL" id="JACHHN010000009">
    <property type="protein sequence ID" value="MBB5193072.1"/>
    <property type="molecule type" value="Genomic_DNA"/>
</dbReference>
<dbReference type="CDD" id="cd04604">
    <property type="entry name" value="CBS_pair_SIS_assoc"/>
    <property type="match status" value="1"/>
</dbReference>
<dbReference type="PROSITE" id="PS51371">
    <property type="entry name" value="CBS"/>
    <property type="match status" value="2"/>
</dbReference>
<dbReference type="InterPro" id="IPR046342">
    <property type="entry name" value="CBS_dom_sf"/>
</dbReference>
<evidence type="ECO:0000256" key="8">
    <source>
        <dbReference type="PIRNR" id="PIRNR004692"/>
    </source>
</evidence>
<proteinExistence type="inferred from homology"/>
<dbReference type="CDD" id="cd05014">
    <property type="entry name" value="SIS_Kpsf"/>
    <property type="match status" value="1"/>
</dbReference>
<evidence type="ECO:0000259" key="13">
    <source>
        <dbReference type="PROSITE" id="PS51464"/>
    </source>
</evidence>
<dbReference type="InterPro" id="IPR000644">
    <property type="entry name" value="CBS_dom"/>
</dbReference>
<keyword evidence="9" id="KW-0862">Zinc</keyword>
<keyword evidence="3" id="KW-0677">Repeat</keyword>
<feature type="domain" description="CBS" evidence="12">
    <location>
        <begin position="216"/>
        <end position="274"/>
    </location>
</feature>